<dbReference type="InterPro" id="IPR000873">
    <property type="entry name" value="AMP-dep_synth/lig_dom"/>
</dbReference>
<evidence type="ECO:0000256" key="2">
    <source>
        <dbReference type="ARBA" id="ARBA00022450"/>
    </source>
</evidence>
<dbReference type="InterPro" id="IPR001242">
    <property type="entry name" value="Condensation_dom"/>
</dbReference>
<dbReference type="PROSITE" id="PS00012">
    <property type="entry name" value="PHOSPHOPANTETHEINE"/>
    <property type="match status" value="2"/>
</dbReference>
<dbReference type="Gene3D" id="2.30.38.10">
    <property type="entry name" value="Luciferase, Domain 3"/>
    <property type="match status" value="1"/>
</dbReference>
<evidence type="ECO:0000313" key="8">
    <source>
        <dbReference type="Proteomes" id="UP001332243"/>
    </source>
</evidence>
<dbReference type="InterPro" id="IPR010071">
    <property type="entry name" value="AA_adenyl_dom"/>
</dbReference>
<feature type="domain" description="Carrier" evidence="6">
    <location>
        <begin position="515"/>
        <end position="589"/>
    </location>
</feature>
<organism evidence="7 8">
    <name type="scientific">Plantactinospora sonchi</name>
    <dbReference type="NCBI Taxonomy" id="1544735"/>
    <lineage>
        <taxon>Bacteria</taxon>
        <taxon>Bacillati</taxon>
        <taxon>Actinomycetota</taxon>
        <taxon>Actinomycetes</taxon>
        <taxon>Micromonosporales</taxon>
        <taxon>Micromonosporaceae</taxon>
        <taxon>Plantactinospora</taxon>
    </lineage>
</organism>
<dbReference type="InterPro" id="IPR020806">
    <property type="entry name" value="PKS_PP-bd"/>
</dbReference>
<dbReference type="EMBL" id="JAZGQK010000012">
    <property type="protein sequence ID" value="MEE6259636.1"/>
    <property type="molecule type" value="Genomic_DNA"/>
</dbReference>
<dbReference type="SUPFAM" id="SSF56601">
    <property type="entry name" value="beta-lactamase/transpeptidase-like"/>
    <property type="match status" value="1"/>
</dbReference>
<keyword evidence="5" id="KW-0045">Antibiotic biosynthesis</keyword>
<dbReference type="Pfam" id="PF00550">
    <property type="entry name" value="PP-binding"/>
    <property type="match status" value="2"/>
</dbReference>
<dbReference type="Gene3D" id="3.30.559.10">
    <property type="entry name" value="Chloramphenicol acetyltransferase-like domain"/>
    <property type="match status" value="2"/>
</dbReference>
<dbReference type="Pfam" id="PF00144">
    <property type="entry name" value="Beta-lactamase"/>
    <property type="match status" value="1"/>
</dbReference>
<dbReference type="NCBIfam" id="TIGR01733">
    <property type="entry name" value="AA-adenyl-dom"/>
    <property type="match status" value="2"/>
</dbReference>
<dbReference type="SUPFAM" id="SSF47336">
    <property type="entry name" value="ACP-like"/>
    <property type="match status" value="2"/>
</dbReference>
<dbReference type="InterPro" id="IPR036736">
    <property type="entry name" value="ACP-like_sf"/>
</dbReference>
<dbReference type="Gene3D" id="3.30.300.30">
    <property type="match status" value="2"/>
</dbReference>
<comment type="caution">
    <text evidence="7">The sequence shown here is derived from an EMBL/GenBank/DDBJ whole genome shotgun (WGS) entry which is preliminary data.</text>
</comment>
<dbReference type="Gene3D" id="1.10.1200.10">
    <property type="entry name" value="ACP-like"/>
    <property type="match status" value="2"/>
</dbReference>
<dbReference type="InterPro" id="IPR042099">
    <property type="entry name" value="ANL_N_sf"/>
</dbReference>
<gene>
    <name evidence="7" type="ORF">V1633_14205</name>
</gene>
<dbReference type="Gene3D" id="3.40.50.12780">
    <property type="entry name" value="N-terminal domain of ligase-like"/>
    <property type="match status" value="1"/>
</dbReference>
<reference evidence="7 8" key="1">
    <citation type="submission" date="2024-01" db="EMBL/GenBank/DDBJ databases">
        <title>Genome insights into Plantactinospora sonchi sp. nov.</title>
        <authorList>
            <person name="Wang L."/>
        </authorList>
    </citation>
    <scope>NUCLEOTIDE SEQUENCE [LARGE SCALE GENOMIC DNA]</scope>
    <source>
        <strain evidence="7 8">NEAU-QY2</strain>
    </source>
</reference>
<dbReference type="Pfam" id="PF00668">
    <property type="entry name" value="Condensation"/>
    <property type="match status" value="2"/>
</dbReference>
<dbReference type="Proteomes" id="UP001332243">
    <property type="component" value="Unassembled WGS sequence"/>
</dbReference>
<dbReference type="InterPro" id="IPR009081">
    <property type="entry name" value="PP-bd_ACP"/>
</dbReference>
<dbReference type="InterPro" id="IPR020845">
    <property type="entry name" value="AMP-binding_CS"/>
</dbReference>
<dbReference type="SMART" id="SM00823">
    <property type="entry name" value="PKS_PP"/>
    <property type="match status" value="2"/>
</dbReference>
<evidence type="ECO:0000259" key="6">
    <source>
        <dbReference type="PROSITE" id="PS50075"/>
    </source>
</evidence>
<dbReference type="CDD" id="cd05930">
    <property type="entry name" value="A_NRPS"/>
    <property type="match status" value="1"/>
</dbReference>
<evidence type="ECO:0000256" key="3">
    <source>
        <dbReference type="ARBA" id="ARBA00022553"/>
    </source>
</evidence>
<keyword evidence="4" id="KW-0677">Repeat</keyword>
<dbReference type="CDD" id="cd17643">
    <property type="entry name" value="A_NRPS_Cytc1-like"/>
    <property type="match status" value="1"/>
</dbReference>
<dbReference type="PROSITE" id="PS00455">
    <property type="entry name" value="AMP_BINDING"/>
    <property type="match status" value="2"/>
</dbReference>
<dbReference type="SUPFAM" id="SSF52777">
    <property type="entry name" value="CoA-dependent acyltransferases"/>
    <property type="match status" value="4"/>
</dbReference>
<dbReference type="Pfam" id="PF00501">
    <property type="entry name" value="AMP-binding"/>
    <property type="match status" value="2"/>
</dbReference>
<keyword evidence="8" id="KW-1185">Reference proteome</keyword>
<dbReference type="CDD" id="cd19534">
    <property type="entry name" value="E_NRPS"/>
    <property type="match status" value="1"/>
</dbReference>
<dbReference type="SUPFAM" id="SSF56801">
    <property type="entry name" value="Acetyl-CoA synthetase-like"/>
    <property type="match status" value="2"/>
</dbReference>
<dbReference type="Pfam" id="PF13193">
    <property type="entry name" value="AMP-binding_C"/>
    <property type="match status" value="2"/>
</dbReference>
<dbReference type="InterPro" id="IPR010060">
    <property type="entry name" value="NRPS_synth"/>
</dbReference>
<feature type="domain" description="Carrier" evidence="6">
    <location>
        <begin position="1576"/>
        <end position="1650"/>
    </location>
</feature>
<proteinExistence type="predicted"/>
<dbReference type="PROSITE" id="PS50075">
    <property type="entry name" value="CARRIER"/>
    <property type="match status" value="2"/>
</dbReference>
<dbReference type="InterPro" id="IPR001466">
    <property type="entry name" value="Beta-lactam-related"/>
</dbReference>
<dbReference type="PANTHER" id="PTHR45527:SF1">
    <property type="entry name" value="FATTY ACID SYNTHASE"/>
    <property type="match status" value="1"/>
</dbReference>
<name>A0ABU7RT11_9ACTN</name>
<accession>A0ABU7RT11</accession>
<dbReference type="InterPro" id="IPR006162">
    <property type="entry name" value="Ppantetheine_attach_site"/>
</dbReference>
<keyword evidence="2" id="KW-0596">Phosphopantetheine</keyword>
<dbReference type="InterPro" id="IPR012338">
    <property type="entry name" value="Beta-lactam/transpept-like"/>
</dbReference>
<dbReference type="Gene3D" id="3.40.50.980">
    <property type="match status" value="2"/>
</dbReference>
<dbReference type="InterPro" id="IPR025110">
    <property type="entry name" value="AMP-bd_C"/>
</dbReference>
<dbReference type="Gene3D" id="3.40.710.10">
    <property type="entry name" value="DD-peptidase/beta-lactamase superfamily"/>
    <property type="match status" value="1"/>
</dbReference>
<dbReference type="NCBIfam" id="TIGR01720">
    <property type="entry name" value="NRPS-para261"/>
    <property type="match status" value="1"/>
</dbReference>
<dbReference type="PANTHER" id="PTHR45527">
    <property type="entry name" value="NONRIBOSOMAL PEPTIDE SYNTHETASE"/>
    <property type="match status" value="1"/>
</dbReference>
<keyword evidence="3" id="KW-0597">Phosphoprotein</keyword>
<sequence>MVRSPGAVAVVCGGVELSYGEVNERANRVAHWLRGVGVGPESVVGVCLERGVDLVPVLLGVLKSGAGYLPLDPAQPVERLGFMVADASVSVVVTSSLLVSVLGSVWSGPSLVVDRDVSVLAGLPVSNPVVAGGSGDLIYVIYTSGSTGRPKGVCLSHANVVRLLSVADRYYGFSADDVWPLFHSYAFDVSVWELWGALLHGGRLVVVPGSVARSPDEFVDLLVEHRVTVLNQTPSAFRSLVGLAADGDRRLDGLCLRVVVFAGERLEVGELVPWVERFGLGRPRLVNMYGITETTVHSTFYELSAEDFVSGAPNRVGVPLDDLAVYLLDGWGHPVPVGVPGEIFVGGAGVARGYLNRAGLTAERFVPDPFGGSGRLYRSGDVARWRADGGLEFLGRADDQVKIRGYRVELGEIGAVLAGHPGVRDAVVILRDDTLVGYFLPATTPATADADHPADTPPGSAELAEHCRTALPEYMVPSAFVVLDRFPLTVNGKLDKRALPAPDQDALPTGEVYVAPRDEVEERVAAIWREVLGVERVGVHDSFFDLGGHSIRAVALVGALREAGFPAGVRDVLEARTVARLVEALDGRDEARVERAVAPFDLISATDRAKLPVGVVDAYPLSQVQLGMLVEMLGDAELNPYHTVNSFRLRDGRRFSAPALRAAADLVADRHELLRTSFDLETYAVPMQLVHADATIPLSVRDLRGLAPAEREQAVRDFTEREQAEPFTVGDAPLLRLAAHVESDESWWLTVTVCHPITEGWSHRAMLVELLDAYQRIRDGQAPEPVERPAVRYADFVNAELRSIDSATDRDHWRGIVERYAPFALPAAWADPAGRVSDGYSVTVVWGDLDRELRALAAAAGASLKSVLLAAHLKALSQLTDERRFFTGLVYSARPEVAGADRVYGMYLNSLPFGYDGTAATWRELVRDVYAHETACWPYRRFPMPVIQREFGDGRRLVDVRFSYQEDFEAVDTDLIDVENGLGDGASEFPLAVAAADGGLILTTNRRALRPEHAERLAGIYRAVLEAMAADVDGDARASQLPPGERDRLLVTANRTDPAPVRQAVHQLFEERVAASPDALAVRCGEARLTYRELDTLANRYARHLRALGVGPESTVGVLLDRGPDLVATLLGVWKAGGAYVPLDASHPAERLRYMLENAGARLVVTQQAYADRFTVGTVLVDRDAAAVAAHPASPPDGTTDLDGLAYVIYTSGSTGRPKGVQVPHRGLTNHVQWAAAELASRGDRGAPLFSSIAFDLPVPNLYAPLVTGQPVHLMPADVELDRLGDWLAGAGPFSFVKLTPGHLDLLAHQLTAEQASGLAGVLVVAGEAFTRQTLARWRELDPDTPLINEYGPTEASVGTCVQPVTGAPEGDVVPIGRPLPGMTMYVLDRWLQPVPVGVPGELYVGGTGVTRGYADQPGLTAERFLPDPFGPAGGRLYRTGDLVRTLPDGAVDFLGRLDDQVKIRGYRIELGEIQTVLLAHPAVRDAVVVAREVVRDDTPTGDRQLVAYCVPAGDGGDLSAGVLAEHCATRLPDYMVPVAYVPLEQIPLTANGKLDRRALPDPESTGAPAAREFVGPRTDVERTLAEIWARVLGLPRVSVHDKFFELGGHSILMIQVLAAARQAGLPLAVAQMYQHETVAELAAAVEAETTPAVAAVTEQGQVTGEVPLTPIQRRFLGLPGDPDRYAQAGLLDVRPSADVDRLAEALRTLVAHHDALRLRVRDGVAAIGADVPADLLTVVDVGQLSEAEREAAVRETVERAAEGHDVAAGRLVRATLLRGGGDGDQLLLAVHHLAVDIVSWQILVADLNTAYAGEPLPAKTTSVQHWARRLAEHAAGPELAAQAAYWLNRMPAPEPPVDHPDGTDRAADARTVTVTLPRHLTAALTHQVPAAGQVRAEEVFYAALATAVSGWTGGNRVLLDLEGHGREEIFPDVDLSRTVGWFTSLYPVSLWLPASGGPEAALRAVRDQLRAVPDRGVGYGLLRHLSPDTDLAATLAELPEPRILVNYTGHRAVGSQTGPAGPDGGRPSAPQFTLPARRLVSAQDPDRPRTHPLQVTAGVHDHMLTVHWTYPGRRYDEATVRRVAERTIEALTALIGQAVPKPTSGPVVAGDAVRAALDEYAVPGAAVALVRNGELVSADGYGSLTAGGEVPTTADTLFQVGSISKHVCAVGALRLAAAGRLDLDADVNRYLTAWRLDAPGPVTVRQLLSHVAGLTVVRNSGQLRGEPGPSLLDLLSGRPPATTPAVRGELPPGSQFRKSNGHYWVLEQLLTDLTGQPFAELMRELVFAPLGMDGTSFDQAFPETSGRPVAVGHDERGTPVPGGWRVKPVLASTGLWATAPDLARLLVAVRRAYLGEGDLLPRPYAEQLLTAIHRDALYGLGTSVDDTGREVEFGHVGESVGYRAMMLGRVRSGTGFVVLTNADSGKEVHKVVALGVGQQDGQQFGVGQGRTELGY</sequence>
<comment type="cofactor">
    <cofactor evidence="1">
        <name>pantetheine 4'-phosphate</name>
        <dbReference type="ChEBI" id="CHEBI:47942"/>
    </cofactor>
</comment>
<evidence type="ECO:0000313" key="7">
    <source>
        <dbReference type="EMBL" id="MEE6259636.1"/>
    </source>
</evidence>
<evidence type="ECO:0000256" key="5">
    <source>
        <dbReference type="ARBA" id="ARBA00023194"/>
    </source>
</evidence>
<evidence type="ECO:0000256" key="4">
    <source>
        <dbReference type="ARBA" id="ARBA00022737"/>
    </source>
</evidence>
<dbReference type="InterPro" id="IPR023213">
    <property type="entry name" value="CAT-like_dom_sf"/>
</dbReference>
<dbReference type="RefSeq" id="WP_331215194.1">
    <property type="nucleotide sequence ID" value="NZ_JAZGQK010000012.1"/>
</dbReference>
<dbReference type="Gene3D" id="3.30.559.30">
    <property type="entry name" value="Nonribosomal peptide synthetase, condensation domain"/>
    <property type="match status" value="2"/>
</dbReference>
<protein>
    <submittedName>
        <fullName evidence="7">Amino acid adenylation domain-containing protein</fullName>
    </submittedName>
</protein>
<evidence type="ECO:0000256" key="1">
    <source>
        <dbReference type="ARBA" id="ARBA00001957"/>
    </source>
</evidence>
<dbReference type="InterPro" id="IPR045851">
    <property type="entry name" value="AMP-bd_C_sf"/>
</dbReference>